<dbReference type="Proteomes" id="UP000494365">
    <property type="component" value="Unassembled WGS sequence"/>
</dbReference>
<dbReference type="RefSeq" id="WP_175149591.1">
    <property type="nucleotide sequence ID" value="NZ_CADIKK010000009.1"/>
</dbReference>
<reference evidence="1 2" key="1">
    <citation type="submission" date="2020-04" db="EMBL/GenBank/DDBJ databases">
        <authorList>
            <person name="De Canck E."/>
        </authorList>
    </citation>
    <scope>NUCLEOTIDE SEQUENCE [LARGE SCALE GENOMIC DNA]</scope>
    <source>
        <strain evidence="1 2">LMG 28614</strain>
    </source>
</reference>
<dbReference type="AlphaFoldDB" id="A0A6S7BEP5"/>
<evidence type="ECO:0000313" key="1">
    <source>
        <dbReference type="EMBL" id="CAB3786221.1"/>
    </source>
</evidence>
<dbReference type="EMBL" id="CADIKK010000009">
    <property type="protein sequence ID" value="CAB3786221.1"/>
    <property type="molecule type" value="Genomic_DNA"/>
</dbReference>
<evidence type="ECO:0008006" key="3">
    <source>
        <dbReference type="Google" id="ProtNLM"/>
    </source>
</evidence>
<accession>A0A6S7BEP5</accession>
<protein>
    <recommendedName>
        <fullName evidence="3">DUF3240 domain-containing protein</fullName>
    </recommendedName>
</protein>
<gene>
    <name evidence="1" type="ORF">LMG28614_02257</name>
</gene>
<dbReference type="Pfam" id="PF11582">
    <property type="entry name" value="DUF3240"/>
    <property type="match status" value="1"/>
</dbReference>
<name>A0A6S7BEP5_9BURK</name>
<sequence length="100" mass="10676">MIDCCLNIFAPSGLEERVLDALLAMEGTAILVSSPAYAHGFAHGTLSTTEQVSGRSSATVIQLLIPESRLALITSGLQQELGRSDLRYWATAVTHAGEFK</sequence>
<dbReference type="Gene3D" id="3.30.70.120">
    <property type="match status" value="1"/>
</dbReference>
<dbReference type="InterPro" id="IPR021634">
    <property type="entry name" value="DUF3240"/>
</dbReference>
<organism evidence="1 2">
    <name type="scientific">Paraburkholderia ultramafica</name>
    <dbReference type="NCBI Taxonomy" id="1544867"/>
    <lineage>
        <taxon>Bacteria</taxon>
        <taxon>Pseudomonadati</taxon>
        <taxon>Pseudomonadota</taxon>
        <taxon>Betaproteobacteria</taxon>
        <taxon>Burkholderiales</taxon>
        <taxon>Burkholderiaceae</taxon>
        <taxon>Paraburkholderia</taxon>
    </lineage>
</organism>
<dbReference type="InterPro" id="IPR015867">
    <property type="entry name" value="N-reg_PII/ATP_PRibTrfase_C"/>
</dbReference>
<evidence type="ECO:0000313" key="2">
    <source>
        <dbReference type="Proteomes" id="UP000494365"/>
    </source>
</evidence>
<proteinExistence type="predicted"/>
<keyword evidence="2" id="KW-1185">Reference proteome</keyword>